<dbReference type="SUPFAM" id="SSF48264">
    <property type="entry name" value="Cytochrome P450"/>
    <property type="match status" value="1"/>
</dbReference>
<dbReference type="PANTHER" id="PTHR46696:SF3">
    <property type="entry name" value="PULCHERRIMINIC ACID SYNTHASE"/>
    <property type="match status" value="1"/>
</dbReference>
<dbReference type="PRINTS" id="PR00385">
    <property type="entry name" value="P450"/>
</dbReference>
<comment type="caution">
    <text evidence="3">The sequence shown here is derived from an EMBL/GenBank/DDBJ whole genome shotgun (WGS) entry which is preliminary data.</text>
</comment>
<organism evidence="3 4">
    <name type="scientific">Pelomonas aquatica</name>
    <dbReference type="NCBI Taxonomy" id="431058"/>
    <lineage>
        <taxon>Bacteria</taxon>
        <taxon>Pseudomonadati</taxon>
        <taxon>Pseudomonadota</taxon>
        <taxon>Betaproteobacteria</taxon>
        <taxon>Burkholderiales</taxon>
        <taxon>Sphaerotilaceae</taxon>
        <taxon>Roseateles</taxon>
    </lineage>
</organism>
<dbReference type="CDD" id="cd20629">
    <property type="entry name" value="P450_pinF1-like"/>
    <property type="match status" value="1"/>
</dbReference>
<dbReference type="PRINTS" id="PR00359">
    <property type="entry name" value="BP450"/>
</dbReference>
<accession>A0A9X4LI30</accession>
<dbReference type="AlphaFoldDB" id="A0A9X4LI30"/>
<keyword evidence="2" id="KW-0479">Metal-binding</keyword>
<keyword evidence="2" id="KW-0560">Oxidoreductase</keyword>
<gene>
    <name evidence="3" type="ORF">EXJ73_15890</name>
</gene>
<dbReference type="GO" id="GO:0020037">
    <property type="term" value="F:heme binding"/>
    <property type="evidence" value="ECO:0007669"/>
    <property type="project" value="InterPro"/>
</dbReference>
<evidence type="ECO:0000313" key="3">
    <source>
        <dbReference type="EMBL" id="MDG0863945.1"/>
    </source>
</evidence>
<keyword evidence="2" id="KW-0349">Heme</keyword>
<dbReference type="PANTHER" id="PTHR46696">
    <property type="entry name" value="P450, PUTATIVE (EUROFUNG)-RELATED"/>
    <property type="match status" value="1"/>
</dbReference>
<dbReference type="GO" id="GO:0004497">
    <property type="term" value="F:monooxygenase activity"/>
    <property type="evidence" value="ECO:0007669"/>
    <property type="project" value="UniProtKB-KW"/>
</dbReference>
<keyword evidence="2" id="KW-0503">Monooxygenase</keyword>
<dbReference type="Gene3D" id="1.10.630.10">
    <property type="entry name" value="Cytochrome P450"/>
    <property type="match status" value="1"/>
</dbReference>
<dbReference type="Pfam" id="PF00067">
    <property type="entry name" value="p450"/>
    <property type="match status" value="1"/>
</dbReference>
<keyword evidence="2" id="KW-0408">Iron</keyword>
<dbReference type="GO" id="GO:0016705">
    <property type="term" value="F:oxidoreductase activity, acting on paired donors, with incorporation or reduction of molecular oxygen"/>
    <property type="evidence" value="ECO:0007669"/>
    <property type="project" value="InterPro"/>
</dbReference>
<reference evidence="3" key="1">
    <citation type="submission" date="2019-02" db="EMBL/GenBank/DDBJ databases">
        <title>Draft genome of the type strain Pelomonas aquatica CCUG 52575T.</title>
        <authorList>
            <person name="Gomila M."/>
            <person name="Lalucat J."/>
        </authorList>
    </citation>
    <scope>NUCLEOTIDE SEQUENCE</scope>
    <source>
        <strain evidence="3">CCUG 52575</strain>
    </source>
</reference>
<dbReference type="InterPro" id="IPR017972">
    <property type="entry name" value="Cyt_P450_CS"/>
</dbReference>
<evidence type="ECO:0000256" key="2">
    <source>
        <dbReference type="RuleBase" id="RU000461"/>
    </source>
</evidence>
<evidence type="ECO:0000313" key="4">
    <source>
        <dbReference type="Proteomes" id="UP001152766"/>
    </source>
</evidence>
<dbReference type="EMBL" id="SGUG01000024">
    <property type="protein sequence ID" value="MDG0863945.1"/>
    <property type="molecule type" value="Genomic_DNA"/>
</dbReference>
<dbReference type="RefSeq" id="WP_268153431.1">
    <property type="nucleotide sequence ID" value="NZ_JAPPUW010000022.1"/>
</dbReference>
<proteinExistence type="inferred from homology"/>
<dbReference type="Proteomes" id="UP001152766">
    <property type="component" value="Unassembled WGS sequence"/>
</dbReference>
<dbReference type="InterPro" id="IPR001128">
    <property type="entry name" value="Cyt_P450"/>
</dbReference>
<protein>
    <submittedName>
        <fullName evidence="3">Cytochrome P450</fullName>
    </submittedName>
</protein>
<dbReference type="InterPro" id="IPR002397">
    <property type="entry name" value="Cyt_P450_B"/>
</dbReference>
<dbReference type="GO" id="GO:0005506">
    <property type="term" value="F:iron ion binding"/>
    <property type="evidence" value="ECO:0007669"/>
    <property type="project" value="InterPro"/>
</dbReference>
<dbReference type="InterPro" id="IPR036396">
    <property type="entry name" value="Cyt_P450_sf"/>
</dbReference>
<evidence type="ECO:0000256" key="1">
    <source>
        <dbReference type="ARBA" id="ARBA00010617"/>
    </source>
</evidence>
<dbReference type="PROSITE" id="PS00086">
    <property type="entry name" value="CYTOCHROME_P450"/>
    <property type="match status" value="1"/>
</dbReference>
<name>A0A9X4LI30_9BURK</name>
<keyword evidence="4" id="KW-1185">Reference proteome</keyword>
<comment type="similarity">
    <text evidence="1 2">Belongs to the cytochrome P450 family.</text>
</comment>
<sequence>MTSHTEQSNEQKLESVYSSVSDAYKGTGADIYAMCREMRQNSPVWEGDFIGKFGVPTNAGMKMQTRKTVAVFKYQDVMNVLKDATNYTNGFIAEGLGAVFDGLIILAMDGQQHRNVRAMLQPAFMPETVNKWKPALDRIMREEFIAPLVAAKKADLADFGLNFPIRAIYAVMGFPEDKETYRQYATWGLAILGANIIDPTKIDEARRQAGIALKGLYDSIKGVVRQRRAEGATGDDLISRLIRAEYEGRKLDDHEVTTFVRSLLPAATETTTRTFSAVMTMLLTKPELMARLMADRSLLNKIIDETVRFEPVSTFKVREAANDMEIGGVKIEKGSFVQCMVASANRDETVFENPDVFDVDRRQKPSFGFGFGAHMCIGQFVAKVEIVCAVNAVLDLLPNLRVDPTQAPPVIEGAMLRGAKNIHVIWD</sequence>